<gene>
    <name evidence="3" type="ORF">B5E75_01930</name>
</gene>
<dbReference type="Proteomes" id="UP000195305">
    <property type="component" value="Unassembled WGS sequence"/>
</dbReference>
<dbReference type="EMBL" id="NFLJ01000004">
    <property type="protein sequence ID" value="OUQ36055.1"/>
    <property type="molecule type" value="Genomic_DNA"/>
</dbReference>
<reference evidence="3 4" key="1">
    <citation type="journal article" date="2018" name="BMC Genomics">
        <title>Whole genome sequencing and function prediction of 133 gut anaerobes isolated from chicken caecum in pure cultures.</title>
        <authorList>
            <person name="Medvecky M."/>
            <person name="Cejkova D."/>
            <person name="Polansky O."/>
            <person name="Karasova D."/>
            <person name="Kubasova T."/>
            <person name="Cizek A."/>
            <person name="Rychlik I."/>
        </authorList>
    </citation>
    <scope>NUCLEOTIDE SEQUENCE [LARGE SCALE GENOMIC DNA]</scope>
    <source>
        <strain evidence="3 4">An13</strain>
    </source>
</reference>
<dbReference type="AlphaFoldDB" id="A0A1Y4T1L6"/>
<keyword evidence="4" id="KW-1185">Reference proteome</keyword>
<feature type="region of interest" description="Disordered" evidence="1">
    <location>
        <begin position="1"/>
        <end position="23"/>
    </location>
</feature>
<dbReference type="RefSeq" id="WP_087357111.1">
    <property type="nucleotide sequence ID" value="NZ_NFLJ01000004.1"/>
</dbReference>
<dbReference type="OrthoDB" id="1632235at2"/>
<feature type="domain" description="Type VII secretion system protein EssD-like" evidence="2">
    <location>
        <begin position="31"/>
        <end position="153"/>
    </location>
</feature>
<evidence type="ECO:0000259" key="2">
    <source>
        <dbReference type="Pfam" id="PF13930"/>
    </source>
</evidence>
<dbReference type="Gene3D" id="3.40.570.10">
    <property type="entry name" value="Extracellular Endonuclease, subunit A"/>
    <property type="match status" value="1"/>
</dbReference>
<feature type="compositionally biased region" description="Acidic residues" evidence="1">
    <location>
        <begin position="7"/>
        <end position="17"/>
    </location>
</feature>
<sequence length="170" mass="19865">MKRNIEDLEDEVDETKENDDHFQSTYRLKENYEYEKNGYHYETDSKGRIKEASGVLHLGEGKRYGNHQLEAGHEDRKENDEGGHIIASRFEGSGKIDNLVAMDKGLNRNEYKALEESWVKDISEGKKVDVDIKMIYKGESERPDRFRISYRIENENGDVKYYSKTFRNGG</sequence>
<accession>A0A1Y4T1L6</accession>
<evidence type="ECO:0000256" key="1">
    <source>
        <dbReference type="SAM" id="MobiDB-lite"/>
    </source>
</evidence>
<comment type="caution">
    <text evidence="3">The sequence shown here is derived from an EMBL/GenBank/DDBJ whole genome shotgun (WGS) entry which is preliminary data.</text>
</comment>
<organism evidence="3 4">
    <name type="scientific">Massilimicrobiota timonensis</name>
    <dbReference type="NCBI Taxonomy" id="1776392"/>
    <lineage>
        <taxon>Bacteria</taxon>
        <taxon>Bacillati</taxon>
        <taxon>Bacillota</taxon>
        <taxon>Erysipelotrichia</taxon>
        <taxon>Erysipelotrichales</taxon>
        <taxon>Erysipelotrichaceae</taxon>
        <taxon>Massilimicrobiota</taxon>
    </lineage>
</organism>
<proteinExistence type="predicted"/>
<evidence type="ECO:0000313" key="4">
    <source>
        <dbReference type="Proteomes" id="UP000195305"/>
    </source>
</evidence>
<name>A0A1Y4T1L6_9FIRM</name>
<dbReference type="Pfam" id="PF13930">
    <property type="entry name" value="Endonuclea_NS_2"/>
    <property type="match status" value="1"/>
</dbReference>
<dbReference type="InterPro" id="IPR044929">
    <property type="entry name" value="DNA/RNA_non-sp_Endonuclease_sf"/>
</dbReference>
<protein>
    <recommendedName>
        <fullName evidence="2">Type VII secretion system protein EssD-like domain-containing protein</fullName>
    </recommendedName>
</protein>
<dbReference type="InterPro" id="IPR044927">
    <property type="entry name" value="Endonuclea_NS_2"/>
</dbReference>
<evidence type="ECO:0000313" key="3">
    <source>
        <dbReference type="EMBL" id="OUQ36055.1"/>
    </source>
</evidence>